<accession>A0A9X8D7S2</accession>
<dbReference type="Proteomes" id="UP000265619">
    <property type="component" value="Unassembled WGS sequence"/>
</dbReference>
<dbReference type="InterPro" id="IPR007813">
    <property type="entry name" value="PilN"/>
</dbReference>
<name>A0A9X8D7S2_9BURK</name>
<protein>
    <recommendedName>
        <fullName evidence="4">Fimbrial assembly protein</fullName>
    </recommendedName>
</protein>
<evidence type="ECO:0000256" key="1">
    <source>
        <dbReference type="SAM" id="MobiDB-lite"/>
    </source>
</evidence>
<evidence type="ECO:0000313" key="2">
    <source>
        <dbReference type="EMBL" id="RIX83205.1"/>
    </source>
</evidence>
<gene>
    <name evidence="2" type="ORF">D3H34_07150</name>
</gene>
<feature type="region of interest" description="Disordered" evidence="1">
    <location>
        <begin position="62"/>
        <end position="81"/>
    </location>
</feature>
<organism evidence="2 3">
    <name type="scientific">Acidovorax cavernicola</name>
    <dbReference type="NCBI Taxonomy" id="1675792"/>
    <lineage>
        <taxon>Bacteria</taxon>
        <taxon>Pseudomonadati</taxon>
        <taxon>Pseudomonadota</taxon>
        <taxon>Betaproteobacteria</taxon>
        <taxon>Burkholderiales</taxon>
        <taxon>Comamonadaceae</taxon>
        <taxon>Acidovorax</taxon>
    </lineage>
</organism>
<dbReference type="AlphaFoldDB" id="A0A9X8D7S2"/>
<dbReference type="Pfam" id="PF05137">
    <property type="entry name" value="PilN"/>
    <property type="match status" value="1"/>
</dbReference>
<dbReference type="EMBL" id="QXMN01000005">
    <property type="protein sequence ID" value="RIX83205.1"/>
    <property type="molecule type" value="Genomic_DNA"/>
</dbReference>
<proteinExistence type="predicted"/>
<evidence type="ECO:0008006" key="4">
    <source>
        <dbReference type="Google" id="ProtNLM"/>
    </source>
</evidence>
<evidence type="ECO:0000313" key="3">
    <source>
        <dbReference type="Proteomes" id="UP000265619"/>
    </source>
</evidence>
<sequence length="182" mass="20316">MRGVLMVRQPKLGLDFAPRSPWRKATVACMAFGVLASIAVLWHRHHLLEQRAHAVSQLDALQRPATGATSSRPTRSKPEAVEEADRLVASLQRPWEPMLNALQAALKDDVIVNRVQPETDAFRLRIAGQADSSQAFVEFVQRLQGDALWRVVEPVSESKQVDNAVPEGKPVAFQLTAEWRRP</sequence>
<comment type="caution">
    <text evidence="2">The sequence shown here is derived from an EMBL/GenBank/DDBJ whole genome shotgun (WGS) entry which is preliminary data.</text>
</comment>
<keyword evidence="3" id="KW-1185">Reference proteome</keyword>
<reference evidence="2 3" key="1">
    <citation type="submission" date="2018-09" db="EMBL/GenBank/DDBJ databases">
        <title>Acidovorax cavernicola nov. sp. isolated from Gruta de las Maravillas (Aracena, Spain).</title>
        <authorList>
            <person name="Jurado V."/>
            <person name="Gutierrez-Patricio S."/>
            <person name="Gonzalez-Pimentel J.L."/>
            <person name="Miller A.Z."/>
            <person name="Laiz L."/>
            <person name="Saiz-Jimenez C."/>
        </authorList>
    </citation>
    <scope>NUCLEOTIDE SEQUENCE [LARGE SCALE GENOMIC DNA]</scope>
    <source>
        <strain evidence="2 3">1011MAR4D40.2</strain>
    </source>
</reference>